<dbReference type="InterPro" id="IPR048478">
    <property type="entry name" value="LSM12_LSM"/>
</dbReference>
<keyword evidence="3" id="KW-1185">Reference proteome</keyword>
<sequence>MAAKKIPDEECLLKGTKLLLRCVDGREKRGEVMAFDPTNEILILRRRAKSGKRKLYDIDMINMQHIQELKVTEEPRNDFEVAINFVGKEELAKRTQNNVEMKKNESRYIGFNVPPKAQNLCNFIRQTIEEVSWQEKSLVVFDEIVISPPYGTENVDKLAKLTSSKPNDHHALSHVRKIVEKFHRTRTQDDQ</sequence>
<dbReference type="Pfam" id="PF09793">
    <property type="entry name" value="AD"/>
    <property type="match status" value="1"/>
</dbReference>
<dbReference type="SMART" id="SM00995">
    <property type="entry name" value="AD"/>
    <property type="match status" value="1"/>
</dbReference>
<accession>A0A7I8VRM5</accession>
<evidence type="ECO:0000313" key="3">
    <source>
        <dbReference type="Proteomes" id="UP000549394"/>
    </source>
</evidence>
<dbReference type="OrthoDB" id="1057137at2759"/>
<gene>
    <name evidence="2" type="ORF">DGYR_LOCUS6456</name>
</gene>
<dbReference type="Proteomes" id="UP000549394">
    <property type="component" value="Unassembled WGS sequence"/>
</dbReference>
<dbReference type="InterPro" id="IPR039683">
    <property type="entry name" value="Lsm12-like"/>
</dbReference>
<dbReference type="PANTHER" id="PTHR13542">
    <property type="entry name" value="LSM12 HOMOLOG"/>
    <property type="match status" value="1"/>
</dbReference>
<evidence type="ECO:0000259" key="1">
    <source>
        <dbReference type="PROSITE" id="PS52001"/>
    </source>
</evidence>
<organism evidence="2 3">
    <name type="scientific">Dimorphilus gyrociliatus</name>
    <dbReference type="NCBI Taxonomy" id="2664684"/>
    <lineage>
        <taxon>Eukaryota</taxon>
        <taxon>Metazoa</taxon>
        <taxon>Spiralia</taxon>
        <taxon>Lophotrochozoa</taxon>
        <taxon>Annelida</taxon>
        <taxon>Polychaeta</taxon>
        <taxon>Polychaeta incertae sedis</taxon>
        <taxon>Dinophilidae</taxon>
        <taxon>Dimorphilus</taxon>
    </lineage>
</organism>
<reference evidence="2 3" key="1">
    <citation type="submission" date="2020-08" db="EMBL/GenBank/DDBJ databases">
        <authorList>
            <person name="Hejnol A."/>
        </authorList>
    </citation>
    <scope>NUCLEOTIDE SEQUENCE [LARGE SCALE GENOMIC DNA]</scope>
</reference>
<dbReference type="PROSITE" id="PS52001">
    <property type="entry name" value="AD"/>
    <property type="match status" value="1"/>
</dbReference>
<dbReference type="Pfam" id="PF21166">
    <property type="entry name" value="LSM12_LSM"/>
    <property type="match status" value="1"/>
</dbReference>
<name>A0A7I8VRM5_9ANNE</name>
<dbReference type="InterPro" id="IPR019181">
    <property type="entry name" value="LSM12_ABD"/>
</dbReference>
<comment type="caution">
    <text evidence="2">The sequence shown here is derived from an EMBL/GenBank/DDBJ whole genome shotgun (WGS) entry which is preliminary data.</text>
</comment>
<dbReference type="AlphaFoldDB" id="A0A7I8VRM5"/>
<evidence type="ECO:0000313" key="2">
    <source>
        <dbReference type="EMBL" id="CAD5118003.1"/>
    </source>
</evidence>
<feature type="domain" description="AD" evidence="1">
    <location>
        <begin position="84"/>
        <end position="187"/>
    </location>
</feature>
<dbReference type="EMBL" id="CAJFCJ010000007">
    <property type="protein sequence ID" value="CAD5118003.1"/>
    <property type="molecule type" value="Genomic_DNA"/>
</dbReference>
<proteinExistence type="predicted"/>
<protein>
    <submittedName>
        <fullName evidence="2">DgyrCDS6744</fullName>
    </submittedName>
</protein>
<dbReference type="InterPro" id="IPR047574">
    <property type="entry name" value="AD"/>
</dbReference>